<evidence type="ECO:0000313" key="1">
    <source>
        <dbReference type="EMBL" id="JAE14028.1"/>
    </source>
</evidence>
<name>A0A0A9G093_ARUDO</name>
<organism evidence="1">
    <name type="scientific">Arundo donax</name>
    <name type="common">Giant reed</name>
    <name type="synonym">Donax arundinaceus</name>
    <dbReference type="NCBI Taxonomy" id="35708"/>
    <lineage>
        <taxon>Eukaryota</taxon>
        <taxon>Viridiplantae</taxon>
        <taxon>Streptophyta</taxon>
        <taxon>Embryophyta</taxon>
        <taxon>Tracheophyta</taxon>
        <taxon>Spermatophyta</taxon>
        <taxon>Magnoliopsida</taxon>
        <taxon>Liliopsida</taxon>
        <taxon>Poales</taxon>
        <taxon>Poaceae</taxon>
        <taxon>PACMAD clade</taxon>
        <taxon>Arundinoideae</taxon>
        <taxon>Arundineae</taxon>
        <taxon>Arundo</taxon>
    </lineage>
</organism>
<accession>A0A0A9G093</accession>
<reference evidence="1" key="1">
    <citation type="submission" date="2014-09" db="EMBL/GenBank/DDBJ databases">
        <authorList>
            <person name="Magalhaes I.L.F."/>
            <person name="Oliveira U."/>
            <person name="Santos F.R."/>
            <person name="Vidigal T.H.D.A."/>
            <person name="Brescovit A.D."/>
            <person name="Santos A.J."/>
        </authorList>
    </citation>
    <scope>NUCLEOTIDE SEQUENCE</scope>
    <source>
        <tissue evidence="1">Shoot tissue taken approximately 20 cm above the soil surface</tissue>
    </source>
</reference>
<dbReference type="AlphaFoldDB" id="A0A0A9G093"/>
<reference evidence="1" key="2">
    <citation type="journal article" date="2015" name="Data Brief">
        <title>Shoot transcriptome of the giant reed, Arundo donax.</title>
        <authorList>
            <person name="Barrero R.A."/>
            <person name="Guerrero F.D."/>
            <person name="Moolhuijzen P."/>
            <person name="Goolsby J.A."/>
            <person name="Tidwell J."/>
            <person name="Bellgard S.E."/>
            <person name="Bellgard M.I."/>
        </authorList>
    </citation>
    <scope>NUCLEOTIDE SEQUENCE</scope>
    <source>
        <tissue evidence="1">Shoot tissue taken approximately 20 cm above the soil surface</tissue>
    </source>
</reference>
<protein>
    <submittedName>
        <fullName evidence="1">Uncharacterized protein</fullName>
    </submittedName>
</protein>
<proteinExistence type="predicted"/>
<sequence>MHICIRLDLLTSFMLFDQDMLCDGLLL</sequence>
<dbReference type="EMBL" id="GBRH01183868">
    <property type="protein sequence ID" value="JAE14028.1"/>
    <property type="molecule type" value="Transcribed_RNA"/>
</dbReference>